<gene>
    <name evidence="3" type="ORF">MNBD_GAMMA06-692</name>
</gene>
<dbReference type="Pfam" id="PF01168">
    <property type="entry name" value="Ala_racemase_N"/>
    <property type="match status" value="1"/>
</dbReference>
<dbReference type="PANTHER" id="PTHR10146">
    <property type="entry name" value="PROLINE SYNTHETASE CO-TRANSCRIBED BACTERIAL HOMOLOG PROTEIN"/>
    <property type="match status" value="1"/>
</dbReference>
<dbReference type="GO" id="GO:0030170">
    <property type="term" value="F:pyridoxal phosphate binding"/>
    <property type="evidence" value="ECO:0007669"/>
    <property type="project" value="InterPro"/>
</dbReference>
<evidence type="ECO:0000259" key="2">
    <source>
        <dbReference type="Pfam" id="PF01168"/>
    </source>
</evidence>
<dbReference type="Gene3D" id="3.20.20.10">
    <property type="entry name" value="Alanine racemase"/>
    <property type="match status" value="1"/>
</dbReference>
<dbReference type="PIRSF" id="PIRSF004848">
    <property type="entry name" value="YBL036c_PLPDEIII"/>
    <property type="match status" value="1"/>
</dbReference>
<dbReference type="InterPro" id="IPR001608">
    <property type="entry name" value="Ala_racemase_N"/>
</dbReference>
<reference evidence="3" key="1">
    <citation type="submission" date="2018-06" db="EMBL/GenBank/DDBJ databases">
        <authorList>
            <person name="Zhirakovskaya E."/>
        </authorList>
    </citation>
    <scope>NUCLEOTIDE SEQUENCE</scope>
</reference>
<dbReference type="EMBL" id="UOFD01000005">
    <property type="protein sequence ID" value="VAW50138.1"/>
    <property type="molecule type" value="Genomic_DNA"/>
</dbReference>
<dbReference type="HAMAP" id="MF_02087">
    <property type="entry name" value="PLP_homeostasis"/>
    <property type="match status" value="1"/>
</dbReference>
<accession>A0A3B0W2N1</accession>
<protein>
    <submittedName>
        <fullName evidence="3">UPF0001 protein YggS</fullName>
    </submittedName>
</protein>
<evidence type="ECO:0000313" key="3">
    <source>
        <dbReference type="EMBL" id="VAW50138.1"/>
    </source>
</evidence>
<dbReference type="InterPro" id="IPR029066">
    <property type="entry name" value="PLP-binding_barrel"/>
</dbReference>
<dbReference type="NCBIfam" id="TIGR00044">
    <property type="entry name" value="YggS family pyridoxal phosphate-dependent enzyme"/>
    <property type="match status" value="1"/>
</dbReference>
<dbReference type="AlphaFoldDB" id="A0A3B0W2N1"/>
<dbReference type="PANTHER" id="PTHR10146:SF14">
    <property type="entry name" value="PYRIDOXAL PHOSPHATE HOMEOSTASIS PROTEIN"/>
    <property type="match status" value="1"/>
</dbReference>
<dbReference type="SUPFAM" id="SSF51419">
    <property type="entry name" value="PLP-binding barrel"/>
    <property type="match status" value="1"/>
</dbReference>
<organism evidence="3">
    <name type="scientific">hydrothermal vent metagenome</name>
    <dbReference type="NCBI Taxonomy" id="652676"/>
    <lineage>
        <taxon>unclassified sequences</taxon>
        <taxon>metagenomes</taxon>
        <taxon>ecological metagenomes</taxon>
    </lineage>
</organism>
<dbReference type="CDD" id="cd00635">
    <property type="entry name" value="PLPDE_III_YBL036c_like"/>
    <property type="match status" value="1"/>
</dbReference>
<dbReference type="PROSITE" id="PS01211">
    <property type="entry name" value="UPF0001"/>
    <property type="match status" value="1"/>
</dbReference>
<keyword evidence="1" id="KW-0663">Pyridoxal phosphate</keyword>
<sequence>MADSLAGALAENLNKVQQKIVQCAESAGRNVDDICLIAVSKTRSLAEVKSLVSLKQQSFGENTIQDAMSKIPQLSDKLLEWHFIGHLQSKKAGKIPGYFQWIHSIDSIKLAQKLSNAMFNNAQNSKLNCLIQVNVSGEESKFGLNPEAVKPFLQDALNQQLPCLNWRGLMTIGVQGDEQQTRGAFAQLRELQQACKTEFNLAEFDQLSMGMSGDYCLAIEEGATLVRVGTSIFGSRD</sequence>
<dbReference type="FunFam" id="3.20.20.10:FF:000018">
    <property type="entry name" value="Pyridoxal phosphate homeostasis protein"/>
    <property type="match status" value="1"/>
</dbReference>
<evidence type="ECO:0000256" key="1">
    <source>
        <dbReference type="ARBA" id="ARBA00022898"/>
    </source>
</evidence>
<dbReference type="InterPro" id="IPR011078">
    <property type="entry name" value="PyrdxlP_homeostasis"/>
</dbReference>
<name>A0A3B0W2N1_9ZZZZ</name>
<proteinExistence type="inferred from homology"/>
<feature type="domain" description="Alanine racemase N-terminal" evidence="2">
    <location>
        <begin position="34"/>
        <end position="236"/>
    </location>
</feature>